<dbReference type="PANTHER" id="PTHR34039:SF1">
    <property type="entry name" value="UPF0102 PROTEIN YRAN"/>
    <property type="match status" value="1"/>
</dbReference>
<evidence type="ECO:0000256" key="1">
    <source>
        <dbReference type="ARBA" id="ARBA00006738"/>
    </source>
</evidence>
<dbReference type="AlphaFoldDB" id="A0A0S2KIT8"/>
<dbReference type="OrthoDB" id="9802516at2"/>
<proteinExistence type="inferred from homology"/>
<comment type="similarity">
    <text evidence="1 2">Belongs to the UPF0102 family.</text>
</comment>
<evidence type="ECO:0000313" key="3">
    <source>
        <dbReference type="EMBL" id="ALO47919.1"/>
    </source>
</evidence>
<dbReference type="Gene3D" id="3.40.1350.10">
    <property type="match status" value="1"/>
</dbReference>
<organism evidence="3 4">
    <name type="scientific">Hoylesella enoeca</name>
    <dbReference type="NCBI Taxonomy" id="76123"/>
    <lineage>
        <taxon>Bacteria</taxon>
        <taxon>Pseudomonadati</taxon>
        <taxon>Bacteroidota</taxon>
        <taxon>Bacteroidia</taxon>
        <taxon>Bacteroidales</taxon>
        <taxon>Prevotellaceae</taxon>
        <taxon>Hoylesella</taxon>
    </lineage>
</organism>
<dbReference type="KEGG" id="peo:AS203_01410"/>
<sequence length="124" mass="14130">MAQHNELGKWGEEQAAAFLKDKGYTICDRNWRDGHRDLDIVALNEDQTTMVFVEVKTRTSAELQEPETAVDKKKIRSIANAAHRYLKQSDADYDVRFDIISVTGTDHSNVKIDHIINAFNPLLT</sequence>
<dbReference type="Proteomes" id="UP000056252">
    <property type="component" value="Chromosome"/>
</dbReference>
<dbReference type="Pfam" id="PF02021">
    <property type="entry name" value="UPF0102"/>
    <property type="match status" value="1"/>
</dbReference>
<dbReference type="CDD" id="cd20736">
    <property type="entry name" value="PoNe_Nuclease"/>
    <property type="match status" value="1"/>
</dbReference>
<evidence type="ECO:0000313" key="4">
    <source>
        <dbReference type="Proteomes" id="UP000056252"/>
    </source>
</evidence>
<evidence type="ECO:0000256" key="2">
    <source>
        <dbReference type="HAMAP-Rule" id="MF_00048"/>
    </source>
</evidence>
<protein>
    <recommendedName>
        <fullName evidence="2">UPF0102 protein AS203_01410</fullName>
    </recommendedName>
</protein>
<dbReference type="GO" id="GO:0003676">
    <property type="term" value="F:nucleic acid binding"/>
    <property type="evidence" value="ECO:0007669"/>
    <property type="project" value="InterPro"/>
</dbReference>
<dbReference type="HAMAP" id="MF_00048">
    <property type="entry name" value="UPF0102"/>
    <property type="match status" value="1"/>
</dbReference>
<dbReference type="SUPFAM" id="SSF52980">
    <property type="entry name" value="Restriction endonuclease-like"/>
    <property type="match status" value="1"/>
</dbReference>
<dbReference type="eggNOG" id="COG0792">
    <property type="taxonomic scope" value="Bacteria"/>
</dbReference>
<dbReference type="RefSeq" id="WP_025065085.1">
    <property type="nucleotide sequence ID" value="NZ_CAUPOR010000065.1"/>
</dbReference>
<name>A0A0S2KIT8_9BACT</name>
<dbReference type="InterPro" id="IPR011335">
    <property type="entry name" value="Restrct_endonuc-II-like"/>
</dbReference>
<dbReference type="InterPro" id="IPR011856">
    <property type="entry name" value="tRNA_endonuc-like_dom_sf"/>
</dbReference>
<reference evidence="4" key="1">
    <citation type="submission" date="2015-11" db="EMBL/GenBank/DDBJ databases">
        <authorList>
            <person name="Holder M.E."/>
            <person name="Ajami N.J."/>
            <person name="Petrosino J.F."/>
        </authorList>
    </citation>
    <scope>NUCLEOTIDE SEQUENCE [LARGE SCALE GENOMIC DNA]</scope>
    <source>
        <strain evidence="4">F0113</strain>
    </source>
</reference>
<keyword evidence="4" id="KW-1185">Reference proteome</keyword>
<accession>A0A0S2KIT8</accession>
<dbReference type="InterPro" id="IPR003509">
    <property type="entry name" value="UPF0102_YraN-like"/>
</dbReference>
<gene>
    <name evidence="3" type="ORF">AS203_01410</name>
</gene>
<dbReference type="PANTHER" id="PTHR34039">
    <property type="entry name" value="UPF0102 PROTEIN YRAN"/>
    <property type="match status" value="1"/>
</dbReference>
<dbReference type="STRING" id="76123.AS203_01410"/>
<dbReference type="EMBL" id="CP013195">
    <property type="protein sequence ID" value="ALO47919.1"/>
    <property type="molecule type" value="Genomic_DNA"/>
</dbReference>